<dbReference type="EMBL" id="LNVX01000395">
    <property type="protein sequence ID" value="OEG70272.1"/>
    <property type="molecule type" value="Genomic_DNA"/>
</dbReference>
<dbReference type="InterPro" id="IPR002941">
    <property type="entry name" value="DNA_methylase_N4/N6"/>
</dbReference>
<dbReference type="Gene3D" id="3.40.50.150">
    <property type="entry name" value="Vaccinia Virus protein VP39"/>
    <property type="match status" value="1"/>
</dbReference>
<comment type="caution">
    <text evidence="5">The sequence shown here is derived from an EMBL/GenBank/DDBJ whole genome shotgun (WGS) entry which is preliminary data.</text>
</comment>
<dbReference type="GO" id="GO:0008170">
    <property type="term" value="F:N-methyltransferase activity"/>
    <property type="evidence" value="ECO:0007669"/>
    <property type="project" value="InterPro"/>
</dbReference>
<keyword evidence="3" id="KW-0808">Transferase</keyword>
<accession>A0A1E5IIF0</accession>
<keyword evidence="2" id="KW-0489">Methyltransferase</keyword>
<dbReference type="InterPro" id="IPR029063">
    <property type="entry name" value="SAM-dependent_MTases_sf"/>
</dbReference>
<reference evidence="5 6" key="1">
    <citation type="submission" date="2015-11" db="EMBL/GenBank/DDBJ databases">
        <title>Evidence for parallel genomic evolution in an endosymbiosis of termite gut flagellates.</title>
        <authorList>
            <person name="Zheng H."/>
        </authorList>
    </citation>
    <scope>NUCLEOTIDE SEQUENCE [LARGE SCALE GENOMIC DNA]</scope>
    <source>
        <strain evidence="5 6">CET450</strain>
    </source>
</reference>
<dbReference type="Pfam" id="PF01555">
    <property type="entry name" value="N6_N4_Mtase"/>
    <property type="match status" value="1"/>
</dbReference>
<evidence type="ECO:0000259" key="4">
    <source>
        <dbReference type="Pfam" id="PF01555"/>
    </source>
</evidence>
<evidence type="ECO:0000256" key="3">
    <source>
        <dbReference type="ARBA" id="ARBA00022679"/>
    </source>
</evidence>
<proteinExistence type="inferred from homology"/>
<dbReference type="AlphaFoldDB" id="A0A1E5IIF0"/>
<comment type="similarity">
    <text evidence="1">Belongs to the N(4)/N(6)-methyltransferase family.</text>
</comment>
<dbReference type="Proteomes" id="UP000095237">
    <property type="component" value="Unassembled WGS sequence"/>
</dbReference>
<evidence type="ECO:0000256" key="1">
    <source>
        <dbReference type="ARBA" id="ARBA00006594"/>
    </source>
</evidence>
<keyword evidence="6" id="KW-1185">Reference proteome</keyword>
<organism evidence="5 6">
    <name type="scientific">Endomicrobium trichonymphae</name>
    <dbReference type="NCBI Taxonomy" id="1408204"/>
    <lineage>
        <taxon>Bacteria</taxon>
        <taxon>Pseudomonadati</taxon>
        <taxon>Elusimicrobiota</taxon>
        <taxon>Endomicrobiia</taxon>
        <taxon>Endomicrobiales</taxon>
        <taxon>Endomicrobiaceae</taxon>
        <taxon>Candidatus Endomicrobiellum</taxon>
    </lineage>
</organism>
<sequence>MQNFSKESLNITEEKLNKFKQLFPEVFSEGKVDFERLKLILGRNASISNERYVLNWADKSEAFTAIQTPTTKTLYPVPEESVKFNSTENIFIEGENLEVLKILQKSYFGKIKMIYIDPPYNTGQRQILYILTNFQKLKKNISKKLKKKDEQGYLLKRRTFFVRTPKKTGSSPSNWLNMMYPRLFLAQIFFLKTAGVIFISKDDNEVSQFKTFDERNFRGREFCIRNYMAKKDRSI</sequence>
<dbReference type="GO" id="GO:0003677">
    <property type="term" value="F:DNA binding"/>
    <property type="evidence" value="ECO:0007669"/>
    <property type="project" value="InterPro"/>
</dbReference>
<evidence type="ECO:0000313" key="5">
    <source>
        <dbReference type="EMBL" id="OEG70272.1"/>
    </source>
</evidence>
<dbReference type="InterPro" id="IPR002052">
    <property type="entry name" value="DNA_methylase_N6_adenine_CS"/>
</dbReference>
<dbReference type="PROSITE" id="PS00092">
    <property type="entry name" value="N6_MTASE"/>
    <property type="match status" value="1"/>
</dbReference>
<dbReference type="SUPFAM" id="SSF53335">
    <property type="entry name" value="S-adenosyl-L-methionine-dependent methyltransferases"/>
    <property type="match status" value="1"/>
</dbReference>
<gene>
    <name evidence="5" type="ORF">ATZ36_05200</name>
</gene>
<feature type="domain" description="DNA methylase N-4/N-6" evidence="4">
    <location>
        <begin position="111"/>
        <end position="230"/>
    </location>
</feature>
<dbReference type="GO" id="GO:0032259">
    <property type="term" value="P:methylation"/>
    <property type="evidence" value="ECO:0007669"/>
    <property type="project" value="UniProtKB-KW"/>
</dbReference>
<evidence type="ECO:0000256" key="2">
    <source>
        <dbReference type="ARBA" id="ARBA00022603"/>
    </source>
</evidence>
<evidence type="ECO:0000313" key="6">
    <source>
        <dbReference type="Proteomes" id="UP000095237"/>
    </source>
</evidence>
<protein>
    <recommendedName>
        <fullName evidence="4">DNA methylase N-4/N-6 domain-containing protein</fullName>
    </recommendedName>
</protein>
<name>A0A1E5IIF0_ENDTX</name>